<evidence type="ECO:0000313" key="2">
    <source>
        <dbReference type="Proteomes" id="UP000828390"/>
    </source>
</evidence>
<protein>
    <submittedName>
        <fullName evidence="1">Uncharacterized protein</fullName>
    </submittedName>
</protein>
<dbReference type="Proteomes" id="UP000828390">
    <property type="component" value="Unassembled WGS sequence"/>
</dbReference>
<organism evidence="1 2">
    <name type="scientific">Dreissena polymorpha</name>
    <name type="common">Zebra mussel</name>
    <name type="synonym">Mytilus polymorpha</name>
    <dbReference type="NCBI Taxonomy" id="45954"/>
    <lineage>
        <taxon>Eukaryota</taxon>
        <taxon>Metazoa</taxon>
        <taxon>Spiralia</taxon>
        <taxon>Lophotrochozoa</taxon>
        <taxon>Mollusca</taxon>
        <taxon>Bivalvia</taxon>
        <taxon>Autobranchia</taxon>
        <taxon>Heteroconchia</taxon>
        <taxon>Euheterodonta</taxon>
        <taxon>Imparidentia</taxon>
        <taxon>Neoheterodontei</taxon>
        <taxon>Myida</taxon>
        <taxon>Dreissenoidea</taxon>
        <taxon>Dreissenidae</taxon>
        <taxon>Dreissena</taxon>
    </lineage>
</organism>
<accession>A0A9D4GJV8</accession>
<comment type="caution">
    <text evidence="1">The sequence shown here is derived from an EMBL/GenBank/DDBJ whole genome shotgun (WGS) entry which is preliminary data.</text>
</comment>
<reference evidence="1" key="2">
    <citation type="submission" date="2020-11" db="EMBL/GenBank/DDBJ databases">
        <authorList>
            <person name="McCartney M.A."/>
            <person name="Auch B."/>
            <person name="Kono T."/>
            <person name="Mallez S."/>
            <person name="Becker A."/>
            <person name="Gohl D.M."/>
            <person name="Silverstein K.A.T."/>
            <person name="Koren S."/>
            <person name="Bechman K.B."/>
            <person name="Herman A."/>
            <person name="Abrahante J.E."/>
            <person name="Garbe J."/>
        </authorList>
    </citation>
    <scope>NUCLEOTIDE SEQUENCE</scope>
    <source>
        <strain evidence="1">Duluth1</strain>
        <tissue evidence="1">Whole animal</tissue>
    </source>
</reference>
<reference evidence="1" key="1">
    <citation type="journal article" date="2019" name="bioRxiv">
        <title>The Genome of the Zebra Mussel, Dreissena polymorpha: A Resource for Invasive Species Research.</title>
        <authorList>
            <person name="McCartney M.A."/>
            <person name="Auch B."/>
            <person name="Kono T."/>
            <person name="Mallez S."/>
            <person name="Zhang Y."/>
            <person name="Obille A."/>
            <person name="Becker A."/>
            <person name="Abrahante J.E."/>
            <person name="Garbe J."/>
            <person name="Badalamenti J.P."/>
            <person name="Herman A."/>
            <person name="Mangelson H."/>
            <person name="Liachko I."/>
            <person name="Sullivan S."/>
            <person name="Sone E.D."/>
            <person name="Koren S."/>
            <person name="Silverstein K.A.T."/>
            <person name="Beckman K.B."/>
            <person name="Gohl D.M."/>
        </authorList>
    </citation>
    <scope>NUCLEOTIDE SEQUENCE</scope>
    <source>
        <strain evidence="1">Duluth1</strain>
        <tissue evidence="1">Whole animal</tissue>
    </source>
</reference>
<dbReference type="EMBL" id="JAIWYP010000005">
    <property type="protein sequence ID" value="KAH3816405.1"/>
    <property type="molecule type" value="Genomic_DNA"/>
</dbReference>
<keyword evidence="2" id="KW-1185">Reference proteome</keyword>
<name>A0A9D4GJV8_DREPO</name>
<sequence>MYLYIKDELRVEGRLHSNGESAGNSKAGGGAGGSLYLDVNHLDGTGSIEVTGGNGEF</sequence>
<dbReference type="AlphaFoldDB" id="A0A9D4GJV8"/>
<gene>
    <name evidence="1" type="ORF">DPMN_117921</name>
</gene>
<evidence type="ECO:0000313" key="1">
    <source>
        <dbReference type="EMBL" id="KAH3816405.1"/>
    </source>
</evidence>
<proteinExistence type="predicted"/>